<organism evidence="1 2">
    <name type="scientific">Liquorilactobacillus uvarum DSM 19971</name>
    <dbReference type="NCBI Taxonomy" id="1423812"/>
    <lineage>
        <taxon>Bacteria</taxon>
        <taxon>Bacillati</taxon>
        <taxon>Bacillota</taxon>
        <taxon>Bacilli</taxon>
        <taxon>Lactobacillales</taxon>
        <taxon>Lactobacillaceae</taxon>
        <taxon>Liquorilactobacillus</taxon>
    </lineage>
</organism>
<comment type="caution">
    <text evidence="1">The sequence shown here is derived from an EMBL/GenBank/DDBJ whole genome shotgun (WGS) entry which is preliminary data.</text>
</comment>
<dbReference type="OrthoDB" id="2991268at2"/>
<name>A0A0R1PL33_9LACO</name>
<dbReference type="AlphaFoldDB" id="A0A0R1PL33"/>
<evidence type="ECO:0008006" key="3">
    <source>
        <dbReference type="Google" id="ProtNLM"/>
    </source>
</evidence>
<dbReference type="EMBL" id="AZEG01000067">
    <property type="protein sequence ID" value="KRL32812.1"/>
    <property type="molecule type" value="Genomic_DNA"/>
</dbReference>
<dbReference type="Pfam" id="PF11185">
    <property type="entry name" value="DUF2971"/>
    <property type="match status" value="1"/>
</dbReference>
<keyword evidence="2" id="KW-1185">Reference proteome</keyword>
<proteinExistence type="predicted"/>
<evidence type="ECO:0000313" key="2">
    <source>
        <dbReference type="Proteomes" id="UP000051155"/>
    </source>
</evidence>
<dbReference type="Proteomes" id="UP000051155">
    <property type="component" value="Unassembled WGS sequence"/>
</dbReference>
<sequence>MRLIDVLEDTSIPEETLEMIRSLPPTGKEALDNYFNEDSNFFKHSRPKLIIPKLSCDTSLNENLYHYTTVGSLTKIVHSKEWMIKQKDFMNDPKEFQYTVDLSVAILDTLDATSDEKKLFIETFENGPFGDTYIWSFTKNKNSQTLFGNYSGNKDGVALGFKLSDVQVALATHFSHGKTDPNKLTKGDAFVFPLKVIYDKTIQLEYLKPVVKEWLFAQRNLARDQYDMSEIILACLPAITLFALTFKNPLLRQEEEVRFIITNIREDTKLHPEAYIGKIPYVKCEVSDFLIKEAIIQTGNVISNEQLLSLFNDNGFTDIIVKKSDLPY</sequence>
<evidence type="ECO:0000313" key="1">
    <source>
        <dbReference type="EMBL" id="KRL32812.1"/>
    </source>
</evidence>
<dbReference type="RefSeq" id="WP_057738850.1">
    <property type="nucleotide sequence ID" value="NZ_AZEG01000067.1"/>
</dbReference>
<protein>
    <recommendedName>
        <fullName evidence="3">DUF2971 domain-containing protein</fullName>
    </recommendedName>
</protein>
<gene>
    <name evidence="1" type="ORF">FD20_GL002219</name>
</gene>
<dbReference type="InterPro" id="IPR021352">
    <property type="entry name" value="DUF2971"/>
</dbReference>
<reference evidence="1 2" key="1">
    <citation type="journal article" date="2015" name="Genome Announc.">
        <title>Expanding the biotechnology potential of lactobacilli through comparative genomics of 213 strains and associated genera.</title>
        <authorList>
            <person name="Sun Z."/>
            <person name="Harris H.M."/>
            <person name="McCann A."/>
            <person name="Guo C."/>
            <person name="Argimon S."/>
            <person name="Zhang W."/>
            <person name="Yang X."/>
            <person name="Jeffery I.B."/>
            <person name="Cooney J.C."/>
            <person name="Kagawa T.F."/>
            <person name="Liu W."/>
            <person name="Song Y."/>
            <person name="Salvetti E."/>
            <person name="Wrobel A."/>
            <person name="Rasinkangas P."/>
            <person name="Parkhill J."/>
            <person name="Rea M.C."/>
            <person name="O'Sullivan O."/>
            <person name="Ritari J."/>
            <person name="Douillard F.P."/>
            <person name="Paul Ross R."/>
            <person name="Yang R."/>
            <person name="Briner A.E."/>
            <person name="Felis G.E."/>
            <person name="de Vos W.M."/>
            <person name="Barrangou R."/>
            <person name="Klaenhammer T.R."/>
            <person name="Caufield P.W."/>
            <person name="Cui Y."/>
            <person name="Zhang H."/>
            <person name="O'Toole P.W."/>
        </authorList>
    </citation>
    <scope>NUCLEOTIDE SEQUENCE [LARGE SCALE GENOMIC DNA]</scope>
    <source>
        <strain evidence="1 2">DSM 19971</strain>
    </source>
</reference>
<dbReference type="PATRIC" id="fig|1423812.3.peg.2360"/>
<accession>A0A0R1PL33</accession>